<evidence type="ECO:0000256" key="5">
    <source>
        <dbReference type="ARBA" id="ARBA00023242"/>
    </source>
</evidence>
<dbReference type="Gene3D" id="1.10.287.1490">
    <property type="match status" value="1"/>
</dbReference>
<proteinExistence type="inferred from homology"/>
<dbReference type="GO" id="GO:0051315">
    <property type="term" value="P:attachment of mitotic spindle microtubules to kinetochore"/>
    <property type="evidence" value="ECO:0007669"/>
    <property type="project" value="TreeGrafter"/>
</dbReference>
<feature type="non-terminal residue" evidence="8">
    <location>
        <position position="1"/>
    </location>
</feature>
<feature type="coiled-coil region" evidence="7">
    <location>
        <begin position="252"/>
        <end position="289"/>
    </location>
</feature>
<evidence type="ECO:0000256" key="7">
    <source>
        <dbReference type="SAM" id="Coils"/>
    </source>
</evidence>
<keyword evidence="6" id="KW-0131">Cell cycle</keyword>
<feature type="coiled-coil region" evidence="7">
    <location>
        <begin position="487"/>
        <end position="563"/>
    </location>
</feature>
<dbReference type="InterPro" id="IPR008672">
    <property type="entry name" value="Mad1"/>
</dbReference>
<name>A0A0X3NX45_SCHSO</name>
<dbReference type="AlphaFoldDB" id="A0A0X3NX45"/>
<evidence type="ECO:0000313" key="8">
    <source>
        <dbReference type="EMBL" id="JAP44269.1"/>
    </source>
</evidence>
<organism evidence="8">
    <name type="scientific">Schistocephalus solidus</name>
    <name type="common">Tapeworm</name>
    <dbReference type="NCBI Taxonomy" id="70667"/>
    <lineage>
        <taxon>Eukaryota</taxon>
        <taxon>Metazoa</taxon>
        <taxon>Spiralia</taxon>
        <taxon>Lophotrochozoa</taxon>
        <taxon>Platyhelminthes</taxon>
        <taxon>Cestoda</taxon>
        <taxon>Eucestoda</taxon>
        <taxon>Diphyllobothriidea</taxon>
        <taxon>Diphyllobothriidae</taxon>
        <taxon>Schistocephalus</taxon>
    </lineage>
</organism>
<reference evidence="8" key="1">
    <citation type="submission" date="2016-01" db="EMBL/GenBank/DDBJ databases">
        <title>Reference transcriptome for the parasite Schistocephalus solidus: insights into the molecular evolution of parasitism.</title>
        <authorList>
            <person name="Hebert F.O."/>
            <person name="Grambauer S."/>
            <person name="Barber I."/>
            <person name="Landry C.R."/>
            <person name="Aubin-Horth N."/>
        </authorList>
    </citation>
    <scope>NUCLEOTIDE SEQUENCE</scope>
</reference>
<evidence type="ECO:0000256" key="6">
    <source>
        <dbReference type="ARBA" id="ARBA00023306"/>
    </source>
</evidence>
<dbReference type="GO" id="GO:0005635">
    <property type="term" value="C:nuclear envelope"/>
    <property type="evidence" value="ECO:0007669"/>
    <property type="project" value="TreeGrafter"/>
</dbReference>
<dbReference type="GO" id="GO:0000776">
    <property type="term" value="C:kinetochore"/>
    <property type="evidence" value="ECO:0007669"/>
    <property type="project" value="TreeGrafter"/>
</dbReference>
<protein>
    <submittedName>
        <fullName evidence="8">Mitotic spindle assembly checkpoint protein MAD1</fullName>
    </submittedName>
</protein>
<feature type="coiled-coil region" evidence="7">
    <location>
        <begin position="64"/>
        <end position="175"/>
    </location>
</feature>
<keyword evidence="7" id="KW-0175">Coiled coil</keyword>
<dbReference type="PANTHER" id="PTHR23168:SF0">
    <property type="entry name" value="MITOTIC SPINDLE ASSEMBLY CHECKPOINT PROTEIN MAD1"/>
    <property type="match status" value="1"/>
</dbReference>
<comment type="subcellular location">
    <subcellularLocation>
        <location evidence="1">Nucleus</location>
    </subcellularLocation>
</comment>
<keyword evidence="5" id="KW-0539">Nucleus</keyword>
<dbReference type="EMBL" id="GEEE01018956">
    <property type="protein sequence ID" value="JAP44269.1"/>
    <property type="molecule type" value="Transcribed_RNA"/>
</dbReference>
<keyword evidence="3" id="KW-0132">Cell division</keyword>
<dbReference type="Gene3D" id="6.10.250.90">
    <property type="match status" value="1"/>
</dbReference>
<dbReference type="SUPFAM" id="SSF75704">
    <property type="entry name" value="Mitotic arrest deficient-like 1, Mad1"/>
    <property type="match status" value="1"/>
</dbReference>
<accession>A0A0X3NX45</accession>
<comment type="similarity">
    <text evidence="2">Belongs to the MAD1 family.</text>
</comment>
<gene>
    <name evidence="8" type="primary">MD1L1</name>
    <name evidence="8" type="ORF">TR156764</name>
</gene>
<dbReference type="PANTHER" id="PTHR23168">
    <property type="entry name" value="MITOTIC SPINDLE ASSEMBLY CHECKPOINT PROTEIN MAD1 MITOTIC ARREST DEFICIENT-LIKE PROTEIN 1"/>
    <property type="match status" value="1"/>
</dbReference>
<dbReference type="GO" id="GO:0051301">
    <property type="term" value="P:cell division"/>
    <property type="evidence" value="ECO:0007669"/>
    <property type="project" value="UniProtKB-KW"/>
</dbReference>
<sequence length="726" mass="81329">QISSLVSVSALSGSSLLAGTHTQQQQHALSTKELSLERELAASLSYDILASQKRSSDVAFGESQVAFEREVKHVKLELQSAERERDAATAQCRRLNLQLRECQEELSRVRQTLSETKLDARARVDSLLNVSRENEALEEKADLLKGELLRTRIQLEKTQSEVLNLKLEIETTRNAQGLAERQLAELQHLFDEQAASISQLALVEERKSELESENASLRTRLEQALHGPGNSSSLISRPDGSGLMRSSSLLHSTRLEQRVAALESENAELRRKQADLLVAKTEAETLKEKLARANEWRERALLAEEVTQAAGRDVSALSSAVNEPTAVSQVQRENALLLAEQGQLRGQIKANEVEIADVKSRILVLTTETERLEASLKCLDQINRRQSKRITILQQERDMYRQFVDSYQDADATLASPSADLVFQFKTAVSGLQSSLDAFAAESSAETTELQRLLSELARRGERTVAAGLQSDPEALEILGGVDRKTIQELRRNIAELEEANAQLKESRERVELENECMRARGAFNPDETRVLHLVSNPADNAVNNLKEELVTLRKENGTLKQRVSILQDRLSRLYEKRLVTADAHNCGNVTMAVQEALKDHPDPLSEIKRLKKELSAEKWRGEKAMQMFASVSSEFREACGLLFGYNLVMRQSGVYKVQLRCSLHSGEFLKFPRHGDSVRLTDYPQSLCNDDELHQLITSELPAPQLLARLFLTTVEKPELSTMLM</sequence>
<dbReference type="GO" id="GO:0007094">
    <property type="term" value="P:mitotic spindle assembly checkpoint signaling"/>
    <property type="evidence" value="ECO:0007669"/>
    <property type="project" value="InterPro"/>
</dbReference>
<evidence type="ECO:0000256" key="2">
    <source>
        <dbReference type="ARBA" id="ARBA00008029"/>
    </source>
</evidence>
<dbReference type="Pfam" id="PF05557">
    <property type="entry name" value="MAD"/>
    <property type="match status" value="1"/>
</dbReference>
<keyword evidence="4" id="KW-0498">Mitosis</keyword>
<evidence type="ECO:0000256" key="1">
    <source>
        <dbReference type="ARBA" id="ARBA00004123"/>
    </source>
</evidence>
<dbReference type="GO" id="GO:0072686">
    <property type="term" value="C:mitotic spindle"/>
    <property type="evidence" value="ECO:0007669"/>
    <property type="project" value="TreeGrafter"/>
</dbReference>
<evidence type="ECO:0000256" key="4">
    <source>
        <dbReference type="ARBA" id="ARBA00022776"/>
    </source>
</evidence>
<evidence type="ECO:0000256" key="3">
    <source>
        <dbReference type="ARBA" id="ARBA00022618"/>
    </source>
</evidence>
<feature type="coiled-coil region" evidence="7">
    <location>
        <begin position="200"/>
        <end position="227"/>
    </location>
</feature>